<accession>A0A9P0W0P5</accession>
<evidence type="ECO:0000256" key="12">
    <source>
        <dbReference type="ARBA" id="ARBA00049128"/>
    </source>
</evidence>
<dbReference type="InterPro" id="IPR001757">
    <property type="entry name" value="P_typ_ATPase"/>
</dbReference>
<evidence type="ECO:0000313" key="20">
    <source>
        <dbReference type="EMBL" id="CAH2355246.1"/>
    </source>
</evidence>
<dbReference type="Pfam" id="PF16209">
    <property type="entry name" value="PhoLip_ATPase_N"/>
    <property type="match status" value="1"/>
</dbReference>
<protein>
    <recommendedName>
        <fullName evidence="16">Phospholipid-transporting ATPase</fullName>
        <ecNumber evidence="16">7.6.2.1</ecNumber>
    </recommendedName>
</protein>
<dbReference type="SUPFAM" id="SSF81665">
    <property type="entry name" value="Calcium ATPase, transmembrane domain M"/>
    <property type="match status" value="1"/>
</dbReference>
<comment type="similarity">
    <text evidence="2 16">Belongs to the cation transport ATPase (P-type) (TC 3.A.3) family. Type IV subfamily.</text>
</comment>
<feature type="domain" description="P-type ATPase C-terminal" evidence="19">
    <location>
        <begin position="1306"/>
        <end position="1556"/>
    </location>
</feature>
<evidence type="ECO:0000256" key="17">
    <source>
        <dbReference type="SAM" id="MobiDB-lite"/>
    </source>
</evidence>
<feature type="region of interest" description="Disordered" evidence="17">
    <location>
        <begin position="1"/>
        <end position="61"/>
    </location>
</feature>
<dbReference type="NCBIfam" id="TIGR01494">
    <property type="entry name" value="ATPase_P-type"/>
    <property type="match status" value="2"/>
</dbReference>
<keyword evidence="8 16" id="KW-1278">Translocase</keyword>
<dbReference type="SUPFAM" id="SSF56784">
    <property type="entry name" value="HAD-like"/>
    <property type="match status" value="1"/>
</dbReference>
<feature type="transmembrane region" description="Helical" evidence="16">
    <location>
        <begin position="1453"/>
        <end position="1469"/>
    </location>
</feature>
<dbReference type="InterPro" id="IPR032631">
    <property type="entry name" value="P-type_ATPase_N"/>
</dbReference>
<evidence type="ECO:0000256" key="1">
    <source>
        <dbReference type="ARBA" id="ARBA00004141"/>
    </source>
</evidence>
<dbReference type="PRINTS" id="PR00119">
    <property type="entry name" value="CATATPASE"/>
</dbReference>
<dbReference type="GO" id="GO:0140346">
    <property type="term" value="F:phosphatidylserine flippase activity"/>
    <property type="evidence" value="ECO:0007669"/>
    <property type="project" value="UniProtKB-ARBA"/>
</dbReference>
<dbReference type="PANTHER" id="PTHR24092">
    <property type="entry name" value="PROBABLE PHOSPHOLIPID-TRANSPORTING ATPASE"/>
    <property type="match status" value="1"/>
</dbReference>
<dbReference type="SUPFAM" id="SSF81660">
    <property type="entry name" value="Metal cation-transporting ATPase, ATP-binding domain N"/>
    <property type="match status" value="1"/>
</dbReference>
<dbReference type="PROSITE" id="PS00154">
    <property type="entry name" value="ATPASE_E1_E2"/>
    <property type="match status" value="1"/>
</dbReference>
<keyword evidence="3 16" id="KW-0812">Transmembrane</keyword>
<feature type="transmembrane region" description="Helical" evidence="16">
    <location>
        <begin position="610"/>
        <end position="633"/>
    </location>
</feature>
<feature type="binding site" evidence="15">
    <location>
        <position position="683"/>
    </location>
    <ligand>
        <name>Mg(2+)</name>
        <dbReference type="ChEBI" id="CHEBI:18420"/>
    </ligand>
</feature>
<dbReference type="InterPro" id="IPR023299">
    <property type="entry name" value="ATPase_P-typ_cyto_dom_N"/>
</dbReference>
<evidence type="ECO:0000256" key="7">
    <source>
        <dbReference type="ARBA" id="ARBA00022842"/>
    </source>
</evidence>
<feature type="transmembrane region" description="Helical" evidence="16">
    <location>
        <begin position="1526"/>
        <end position="1546"/>
    </location>
</feature>
<comment type="caution">
    <text evidence="20">The sequence shown here is derived from an EMBL/GenBank/DDBJ whole genome shotgun (WGS) entry which is preliminary data.</text>
</comment>
<feature type="region of interest" description="Disordered" evidence="17">
    <location>
        <begin position="76"/>
        <end position="114"/>
    </location>
</feature>
<feature type="binding site" evidence="15">
    <location>
        <position position="681"/>
    </location>
    <ligand>
        <name>Mg(2+)</name>
        <dbReference type="ChEBI" id="CHEBI:18420"/>
    </ligand>
</feature>
<name>A0A9P0W0P5_9ASCO</name>
<keyword evidence="5 14" id="KW-0547">Nucleotide-binding</keyword>
<evidence type="ECO:0000256" key="3">
    <source>
        <dbReference type="ARBA" id="ARBA00022692"/>
    </source>
</evidence>
<dbReference type="PANTHER" id="PTHR24092:SF174">
    <property type="entry name" value="PHOSPHOLIPID-TRANSPORTING ATPASE DNF3-RELATED"/>
    <property type="match status" value="1"/>
</dbReference>
<dbReference type="FunFam" id="3.40.1110.10:FF:000090">
    <property type="entry name" value="Phospholipid-transporting ATPase"/>
    <property type="match status" value="1"/>
</dbReference>
<feature type="region of interest" description="Disordered" evidence="17">
    <location>
        <begin position="966"/>
        <end position="989"/>
    </location>
</feature>
<evidence type="ECO:0000256" key="8">
    <source>
        <dbReference type="ARBA" id="ARBA00022967"/>
    </source>
</evidence>
<dbReference type="GO" id="GO:0005802">
    <property type="term" value="C:trans-Golgi network"/>
    <property type="evidence" value="ECO:0007669"/>
    <property type="project" value="TreeGrafter"/>
</dbReference>
<proteinExistence type="inferred from homology"/>
<gene>
    <name evidence="20" type="ORF">CLIB1423_23S01068</name>
</gene>
<evidence type="ECO:0000256" key="4">
    <source>
        <dbReference type="ARBA" id="ARBA00022723"/>
    </source>
</evidence>
<dbReference type="InterPro" id="IPR018303">
    <property type="entry name" value="ATPase_P-typ_P_site"/>
</dbReference>
<keyword evidence="6 14" id="KW-0067">ATP-binding</keyword>
<dbReference type="Gene3D" id="2.70.150.10">
    <property type="entry name" value="Calcium-transporting ATPase, cytoplasmic transduction domain A"/>
    <property type="match status" value="1"/>
</dbReference>
<dbReference type="OrthoDB" id="377733at2759"/>
<keyword evidence="10 16" id="KW-0472">Membrane</keyword>
<keyword evidence="9 16" id="KW-1133">Transmembrane helix</keyword>
<feature type="transmembrane region" description="Helical" evidence="16">
    <location>
        <begin position="1481"/>
        <end position="1506"/>
    </location>
</feature>
<evidence type="ECO:0000256" key="2">
    <source>
        <dbReference type="ARBA" id="ARBA00008109"/>
    </source>
</evidence>
<organism evidence="20 21">
    <name type="scientific">[Candida] railenensis</name>
    <dbReference type="NCBI Taxonomy" id="45579"/>
    <lineage>
        <taxon>Eukaryota</taxon>
        <taxon>Fungi</taxon>
        <taxon>Dikarya</taxon>
        <taxon>Ascomycota</taxon>
        <taxon>Saccharomycotina</taxon>
        <taxon>Pichiomycetes</taxon>
        <taxon>Debaryomycetaceae</taxon>
        <taxon>Kurtzmaniella</taxon>
    </lineage>
</organism>
<feature type="active site" description="4-aspartylphosphate intermediate" evidence="13">
    <location>
        <position position="681"/>
    </location>
</feature>
<feature type="binding site" evidence="14">
    <location>
        <position position="897"/>
    </location>
    <ligand>
        <name>ATP</name>
        <dbReference type="ChEBI" id="CHEBI:30616"/>
    </ligand>
</feature>
<evidence type="ECO:0000259" key="18">
    <source>
        <dbReference type="Pfam" id="PF16209"/>
    </source>
</evidence>
<feature type="binding site" evidence="14">
    <location>
        <position position="681"/>
    </location>
    <ligand>
        <name>ATP</name>
        <dbReference type="ChEBI" id="CHEBI:30616"/>
    </ligand>
</feature>
<dbReference type="Pfam" id="PF13246">
    <property type="entry name" value="Cation_ATPase"/>
    <property type="match status" value="1"/>
</dbReference>
<feature type="compositionally biased region" description="Basic and acidic residues" evidence="17">
    <location>
        <begin position="14"/>
        <end position="29"/>
    </location>
</feature>
<dbReference type="GO" id="GO:0006892">
    <property type="term" value="P:post-Golgi vesicle-mediated transport"/>
    <property type="evidence" value="ECO:0007669"/>
    <property type="project" value="TreeGrafter"/>
</dbReference>
<evidence type="ECO:0000256" key="5">
    <source>
        <dbReference type="ARBA" id="ARBA00022741"/>
    </source>
</evidence>
<feature type="binding site" evidence="14">
    <location>
        <position position="849"/>
    </location>
    <ligand>
        <name>ATP</name>
        <dbReference type="ChEBI" id="CHEBI:30616"/>
    </ligand>
</feature>
<comment type="catalytic activity">
    <reaction evidence="11 16">
        <text>ATP + H2O + phospholipidSide 1 = ADP + phosphate + phospholipidSide 2.</text>
        <dbReference type="EC" id="7.6.2.1"/>
    </reaction>
</comment>
<feature type="compositionally biased region" description="Polar residues" evidence="17">
    <location>
        <begin position="720"/>
        <end position="738"/>
    </location>
</feature>
<dbReference type="Pfam" id="PF00702">
    <property type="entry name" value="Hydrolase"/>
    <property type="match status" value="1"/>
</dbReference>
<dbReference type="FunFam" id="3.40.50.1000:FF:000172">
    <property type="entry name" value="Phospholipid-transporting ATPase"/>
    <property type="match status" value="1"/>
</dbReference>
<dbReference type="Proteomes" id="UP000837801">
    <property type="component" value="Unassembled WGS sequence"/>
</dbReference>
<dbReference type="EMBL" id="CAKXYY010000023">
    <property type="protein sequence ID" value="CAH2355246.1"/>
    <property type="molecule type" value="Genomic_DNA"/>
</dbReference>
<keyword evidence="4 15" id="KW-0479">Metal-binding</keyword>
<keyword evidence="21" id="KW-1185">Reference proteome</keyword>
<dbReference type="Pfam" id="PF16212">
    <property type="entry name" value="PhoLip_ATPase_C"/>
    <property type="match status" value="1"/>
</dbReference>
<comment type="catalytic activity">
    <reaction evidence="12">
        <text>a 1,2-diacyl-sn-glycero-3-phosphoethanolamine(out) + ATP + H2O = a 1,2-diacyl-sn-glycero-3-phosphoethanolamine(in) + ADP + phosphate + H(+)</text>
        <dbReference type="Rhea" id="RHEA:66132"/>
        <dbReference type="ChEBI" id="CHEBI:15377"/>
        <dbReference type="ChEBI" id="CHEBI:15378"/>
        <dbReference type="ChEBI" id="CHEBI:30616"/>
        <dbReference type="ChEBI" id="CHEBI:43474"/>
        <dbReference type="ChEBI" id="CHEBI:64612"/>
        <dbReference type="ChEBI" id="CHEBI:456216"/>
    </reaction>
    <physiologicalReaction direction="left-to-right" evidence="12">
        <dbReference type="Rhea" id="RHEA:66133"/>
    </physiologicalReaction>
</comment>
<keyword evidence="7 15" id="KW-0460">Magnesium</keyword>
<dbReference type="InterPro" id="IPR032630">
    <property type="entry name" value="P_typ_ATPase_c"/>
</dbReference>
<dbReference type="InterPro" id="IPR023214">
    <property type="entry name" value="HAD_sf"/>
</dbReference>
<feature type="binding site" evidence="14">
    <location>
        <position position="920"/>
    </location>
    <ligand>
        <name>ATP</name>
        <dbReference type="ChEBI" id="CHEBI:30616"/>
    </ligand>
</feature>
<feature type="compositionally biased region" description="Gly residues" evidence="17">
    <location>
        <begin position="968"/>
        <end position="980"/>
    </location>
</feature>
<feature type="domain" description="P-type ATPase N-terminal" evidence="18">
    <location>
        <begin position="249"/>
        <end position="307"/>
    </location>
</feature>
<feature type="region of interest" description="Disordered" evidence="17">
    <location>
        <begin position="718"/>
        <end position="742"/>
    </location>
</feature>
<sequence length="1701" mass="191721">MSGNNPLDQGQNRDQNDSRNRDLDSDRSTNLDVAGEMPGSESKSSLSVPPQPGRKRGLSLRSQLFNKAFAGTFAVSSTTNSTSTTSTSPSDDSTSVRQTQMAEPDAYPNSSSDFELQNMPTPQIKVEEAPNEGTHANDLIGGSTAPRVEYNPYNPMNRVPSANSENEPYNGSVLDFAYFLPNNSKSNSRKRSGFLKSIIKLKNKVLGIRDLPPTEGGRKIPVAINHTNVNSELNGDYYDPSSKQLIDERSNEPYCNNIITSSKYTIYNFFPKQLKAQFSKVANCYFMIVAILQMIPTWSTTGQYTTIVPLLIFMSISIAREAFDDWKRHVHDKEENNKVCTVIREDQDFSNVDSQSIRTIVTETMNVNGESTAMDRLGIHNIDEHDNQEKKTRALSYRNRSLMKSYNIKEYKTKWKRLKVGEIVKLHEDEWLPADVLLLATSNDSQDAYVETMALDGETNLKQKNPHVELSKTYSTASGLSAGRTLITVEDPNLDLYNFEGHFKIGVENEGAGSKTYALGPDNVIYRGSILRNTKSALGLVIFTGEETKIRMNNIKNPRVKSPKLQKNINYIVLFMVCVVILLSAFSTMGERLLYMDDRSKNWYLMEQDAGIAATLMGFIIMYNTLIPLSLYVTMEIIKVMQLVFLQNDIDMYHVESNTPADAKTATILEELGQVGYVFSDKTGTLTDNLMLFRKFSVCGVSWIHDLDVLQEDKLKQSDNDTWSRSSSPIAPVRSTTEAARKSMDVKKLQKATSWKSTAHPSRSQDLIRSMELLKYVQSHPQTLFSKKAKFFLLSIALCNTCLPKKHKGDIEDIDDENFSSLNSSELSLKLDELTKDDEIDYQAASPDELALVEAARDLGFVVFDRKNKVLKIKTYPNGFDDDYIVEEYEILDVIEFSSGRKRMSIVLKFPDGRICLICKGADNVILERLKNRDMAVNMAKKINQTSSDRKVMEADAVLHTRMSQDLEGGGGIEGSGNGNGSPRNSLSSLRRSLSLGRNSIDPVERLNSIDNYLMSKEDEQLDNIALRSRNSLKQIQRQKYNLNALEDKIKDFVPSDKLLVNEEYLLEKTLEHVEEFSTEGLRTLLYSFKWLDKSTYENWSQQYGEAKTALTNRSTKVDEVGSLIENGFELLGATAIEDKLQDGVSETIDKLRRAGIKMWMLTGDKRETAINIGYSCRLIKDYSTVVILSQEEGREGLMQRITSAGAEIRAGRVAHSVVVIDGATLADFEKDITLMSVFVEFCVEVDSAIVCRASPSQKESMVSHVRKLKKDCVTLAIGDGANDIAMIQSADIGVGITGKEGLQAARSSDYAIAQFRFLLKLLLVNGRYNYIRTSKFVLCTFYKELLFYLTQAVYQRFTLFSGSSMYEPWSLSMFNTLFTSLCVLCVGMFDRDLKPATLIAIPELYSKGRLYQAFNLKLFIAWVSLATAQSMFLSFTSSELWSNTALRDNTTLPIGTMLYAAMVIVINVKCEIIEMQNRQWLAFAALIISVGGYGLWNVLIMYLHRSKPPPIFFIDYGLLMWGADVSWWASLLILATIPILFDVLLKVFQFMFKPNDDELFKFIEKDIGMRRLFEEHSWNELHQGWTMEREPSTVKMKILTLLNRFGIVKKVTLEDVKSKSDYQRSVIQRKRAGTLQGPAELNAGSEGVAIYQSDADYLPSGKSAHKSSWWRSKNKDEEIDIDSLLERRLGRARSGSGDNV</sequence>
<comment type="subcellular location">
    <subcellularLocation>
        <location evidence="1 16">Membrane</location>
        <topology evidence="1 16">Multi-pass membrane protein</topology>
    </subcellularLocation>
</comment>
<feature type="transmembrane region" description="Helical" evidence="16">
    <location>
        <begin position="1411"/>
        <end position="1433"/>
    </location>
</feature>
<evidence type="ECO:0000256" key="15">
    <source>
        <dbReference type="PIRSR" id="PIRSR606539-3"/>
    </source>
</evidence>
<dbReference type="SUPFAM" id="SSF81653">
    <property type="entry name" value="Calcium ATPase, transduction domain A"/>
    <property type="match status" value="1"/>
</dbReference>
<comment type="cofactor">
    <cofactor evidence="15">
        <name>Mg(2+)</name>
        <dbReference type="ChEBI" id="CHEBI:18420"/>
    </cofactor>
</comment>
<feature type="binding site" evidence="14">
    <location>
        <position position="683"/>
    </location>
    <ligand>
        <name>ATP</name>
        <dbReference type="ChEBI" id="CHEBI:30616"/>
    </ligand>
</feature>
<feature type="compositionally biased region" description="Low complexity" evidence="17">
    <location>
        <begin position="76"/>
        <end position="95"/>
    </location>
</feature>
<dbReference type="Gene3D" id="3.40.50.1000">
    <property type="entry name" value="HAD superfamily/HAD-like"/>
    <property type="match status" value="1"/>
</dbReference>
<dbReference type="GO" id="GO:0000287">
    <property type="term" value="F:magnesium ion binding"/>
    <property type="evidence" value="ECO:0007669"/>
    <property type="project" value="UniProtKB-UniRule"/>
</dbReference>
<dbReference type="GO" id="GO:0032456">
    <property type="term" value="P:endocytic recycling"/>
    <property type="evidence" value="ECO:0007669"/>
    <property type="project" value="TreeGrafter"/>
</dbReference>
<evidence type="ECO:0000256" key="6">
    <source>
        <dbReference type="ARBA" id="ARBA00022840"/>
    </source>
</evidence>
<evidence type="ECO:0000256" key="9">
    <source>
        <dbReference type="ARBA" id="ARBA00022989"/>
    </source>
</evidence>
<dbReference type="InterPro" id="IPR008250">
    <property type="entry name" value="ATPase_P-typ_transduc_dom_A_sf"/>
</dbReference>
<evidence type="ECO:0000259" key="19">
    <source>
        <dbReference type="Pfam" id="PF16212"/>
    </source>
</evidence>
<reference evidence="20" key="1">
    <citation type="submission" date="2022-03" db="EMBL/GenBank/DDBJ databases">
        <authorList>
            <person name="Legras J.-L."/>
            <person name="Devillers H."/>
            <person name="Grondin C."/>
        </authorList>
    </citation>
    <scope>NUCLEOTIDE SEQUENCE</scope>
    <source>
        <strain evidence="20">CLIB 1423</strain>
    </source>
</reference>
<evidence type="ECO:0000256" key="11">
    <source>
        <dbReference type="ARBA" id="ARBA00034036"/>
    </source>
</evidence>
<dbReference type="NCBIfam" id="TIGR01652">
    <property type="entry name" value="ATPase-Plipid"/>
    <property type="match status" value="1"/>
</dbReference>
<dbReference type="InterPro" id="IPR006539">
    <property type="entry name" value="P-type_ATPase_IV"/>
</dbReference>
<feature type="transmembrane region" description="Helical" evidence="16">
    <location>
        <begin position="569"/>
        <end position="590"/>
    </location>
</feature>
<feature type="transmembrane region" description="Helical" evidence="16">
    <location>
        <begin position="1370"/>
        <end position="1390"/>
    </location>
</feature>
<dbReference type="GO" id="GO:0005524">
    <property type="term" value="F:ATP binding"/>
    <property type="evidence" value="ECO:0007669"/>
    <property type="project" value="UniProtKB-UniRule"/>
</dbReference>
<evidence type="ECO:0000313" key="21">
    <source>
        <dbReference type="Proteomes" id="UP000837801"/>
    </source>
</evidence>
<dbReference type="GO" id="GO:0005886">
    <property type="term" value="C:plasma membrane"/>
    <property type="evidence" value="ECO:0007669"/>
    <property type="project" value="TreeGrafter"/>
</dbReference>
<evidence type="ECO:0000256" key="14">
    <source>
        <dbReference type="PIRSR" id="PIRSR606539-2"/>
    </source>
</evidence>
<evidence type="ECO:0000256" key="16">
    <source>
        <dbReference type="RuleBase" id="RU362033"/>
    </source>
</evidence>
<dbReference type="Gene3D" id="3.40.1110.10">
    <property type="entry name" value="Calcium-transporting ATPase, cytoplasmic domain N"/>
    <property type="match status" value="1"/>
</dbReference>
<evidence type="ECO:0000256" key="13">
    <source>
        <dbReference type="PIRSR" id="PIRSR606539-1"/>
    </source>
</evidence>
<dbReference type="InterPro" id="IPR036412">
    <property type="entry name" value="HAD-like_sf"/>
</dbReference>
<feature type="binding site" evidence="14">
    <location>
        <position position="682"/>
    </location>
    <ligand>
        <name>ATP</name>
        <dbReference type="ChEBI" id="CHEBI:30616"/>
    </ligand>
</feature>
<dbReference type="EC" id="7.6.2.1" evidence="16"/>
<evidence type="ECO:0000256" key="10">
    <source>
        <dbReference type="ARBA" id="ARBA00023136"/>
    </source>
</evidence>
<dbReference type="InterPro" id="IPR023298">
    <property type="entry name" value="ATPase_P-typ_TM_dom_sf"/>
</dbReference>
<dbReference type="GO" id="GO:0016887">
    <property type="term" value="F:ATP hydrolysis activity"/>
    <property type="evidence" value="ECO:0007669"/>
    <property type="project" value="InterPro"/>
</dbReference>